<proteinExistence type="predicted"/>
<evidence type="ECO:0000313" key="4">
    <source>
        <dbReference type="Proteomes" id="UP001589568"/>
    </source>
</evidence>
<dbReference type="RefSeq" id="WP_364371062.1">
    <property type="nucleotide sequence ID" value="NZ_JBHMCF010000002.1"/>
</dbReference>
<dbReference type="Proteomes" id="UP001589568">
    <property type="component" value="Unassembled WGS sequence"/>
</dbReference>
<feature type="signal peptide" evidence="2">
    <location>
        <begin position="1"/>
        <end position="28"/>
    </location>
</feature>
<feature type="chain" id="PRO_5046633450" description="CU044_5270 family protein" evidence="2">
    <location>
        <begin position="29"/>
        <end position="292"/>
    </location>
</feature>
<keyword evidence="4" id="KW-1185">Reference proteome</keyword>
<dbReference type="PROSITE" id="PS51318">
    <property type="entry name" value="TAT"/>
    <property type="match status" value="1"/>
</dbReference>
<evidence type="ECO:0000313" key="3">
    <source>
        <dbReference type="EMBL" id="MFB9467951.1"/>
    </source>
</evidence>
<evidence type="ECO:0008006" key="5">
    <source>
        <dbReference type="Google" id="ProtNLM"/>
    </source>
</evidence>
<dbReference type="InterPro" id="IPR006311">
    <property type="entry name" value="TAT_signal"/>
</dbReference>
<accession>A0ABV5NCE2</accession>
<protein>
    <recommendedName>
        <fullName evidence="5">CU044_5270 family protein</fullName>
    </recommendedName>
</protein>
<dbReference type="EMBL" id="JBHMCF010000002">
    <property type="protein sequence ID" value="MFB9467951.1"/>
    <property type="molecule type" value="Genomic_DNA"/>
</dbReference>
<feature type="region of interest" description="Disordered" evidence="1">
    <location>
        <begin position="256"/>
        <end position="292"/>
    </location>
</feature>
<comment type="caution">
    <text evidence="3">The sequence shown here is derived from an EMBL/GenBank/DDBJ whole genome shotgun (WGS) entry which is preliminary data.</text>
</comment>
<keyword evidence="2" id="KW-0732">Signal</keyword>
<evidence type="ECO:0000256" key="2">
    <source>
        <dbReference type="SAM" id="SignalP"/>
    </source>
</evidence>
<gene>
    <name evidence="3" type="ORF">ACFFR3_00450</name>
</gene>
<name>A0ABV5NCE2_9ACTN</name>
<organism evidence="3 4">
    <name type="scientific">Nonomuraea salmonea</name>
    <dbReference type="NCBI Taxonomy" id="46181"/>
    <lineage>
        <taxon>Bacteria</taxon>
        <taxon>Bacillati</taxon>
        <taxon>Actinomycetota</taxon>
        <taxon>Actinomycetes</taxon>
        <taxon>Streptosporangiales</taxon>
        <taxon>Streptosporangiaceae</taxon>
        <taxon>Nonomuraea</taxon>
    </lineage>
</organism>
<evidence type="ECO:0000256" key="1">
    <source>
        <dbReference type="SAM" id="MobiDB-lite"/>
    </source>
</evidence>
<feature type="region of interest" description="Disordered" evidence="1">
    <location>
        <begin position="87"/>
        <end position="113"/>
    </location>
</feature>
<reference evidence="3 4" key="1">
    <citation type="submission" date="2024-09" db="EMBL/GenBank/DDBJ databases">
        <authorList>
            <person name="Sun Q."/>
            <person name="Mori K."/>
        </authorList>
    </citation>
    <scope>NUCLEOTIDE SEQUENCE [LARGE SCALE GENOMIC DNA]</scope>
    <source>
        <strain evidence="3 4">JCM 3324</strain>
    </source>
</reference>
<sequence>MTRRTRFVGLLAAAVAGGLALGAGIMTASTADAVSPGGAYWHTRVIYASEHPWRFGTKADPYRLTERQIMEQWATRDGRFWNGGRELGARPSSAADEQAWQRDGSPGKWSESIDGKTVRMSTEPANGHVRPNRTTTQFFLAGQRLTYEEVQRLPADAERLKDWLRQAGRVFRVPENGLDSWVMSALPMLLHELPAPKEVRTAAYRLLLTMPDVRADGQATDALGRTGSAVVHTRSGGKKTTTQRFIVDTERMMLLSSGSATDGPDAQPASREESTMIEAGWTDTPPAVPALP</sequence>